<feature type="domain" description="ABC3 transporter permease C-terminal" evidence="7">
    <location>
        <begin position="264"/>
        <end position="376"/>
    </location>
</feature>
<organism evidence="9 10">
    <name type="scientific">Hyphobacterium vulgare</name>
    <dbReference type="NCBI Taxonomy" id="1736751"/>
    <lineage>
        <taxon>Bacteria</taxon>
        <taxon>Pseudomonadati</taxon>
        <taxon>Pseudomonadota</taxon>
        <taxon>Alphaproteobacteria</taxon>
        <taxon>Maricaulales</taxon>
        <taxon>Maricaulaceae</taxon>
        <taxon>Hyphobacterium</taxon>
    </lineage>
</organism>
<dbReference type="InterPro" id="IPR051125">
    <property type="entry name" value="ABC-4/HrtB_transporter"/>
</dbReference>
<keyword evidence="4 6" id="KW-1133">Transmembrane helix</keyword>
<keyword evidence="2" id="KW-1003">Cell membrane</keyword>
<name>A0ABV6ZY64_9PROT</name>
<sequence length="385" mass="42049">MNEATLIRKGLFRKVLRAILMMVSISIAFFIFAVLGAVNTAFNAGVDVAAANRLVTVNSINFTVSMPYAYYGRVQQVDGIVDVTHANWFGGYYQQPANFVQTFAVEPESYLDVYSELILPPEQREAWLNTRTCLIVGQALATQYEWSVGDRIPLNSNIWQQADGSSDWDFDICGIFTAEDSSVPTNYAMFHYEYFNESLAFARDTVGWMILTTEDVSLNDQVADEIDALFANSPAETETTTEAAFSQAFIEQLGNINLILTSVIGAAFATILMIVGTTLVLAINERTKEIAVLKTLGFNSGRIFRMILTESFLLSLIGGGIGIALAAGLVVLVAGAFQSFLPGFGMPLSVVLQAIGLMIAFALVTGFFPAFNAMRIRIVDAFGKL</sequence>
<feature type="domain" description="MacB-like periplasmic core" evidence="8">
    <location>
        <begin position="19"/>
        <end position="228"/>
    </location>
</feature>
<dbReference type="Pfam" id="PF12704">
    <property type="entry name" value="MacB_PCD"/>
    <property type="match status" value="1"/>
</dbReference>
<evidence type="ECO:0000313" key="10">
    <source>
        <dbReference type="Proteomes" id="UP001595379"/>
    </source>
</evidence>
<dbReference type="InterPro" id="IPR025857">
    <property type="entry name" value="MacB_PCD"/>
</dbReference>
<dbReference type="PANTHER" id="PTHR43738:SF3">
    <property type="entry name" value="ABC TRANSPORTER PERMEASE"/>
    <property type="match status" value="1"/>
</dbReference>
<protein>
    <submittedName>
        <fullName evidence="9">ABC transporter permease</fullName>
    </submittedName>
</protein>
<evidence type="ECO:0000259" key="7">
    <source>
        <dbReference type="Pfam" id="PF02687"/>
    </source>
</evidence>
<feature type="transmembrane region" description="Helical" evidence="6">
    <location>
        <begin position="350"/>
        <end position="371"/>
    </location>
</feature>
<evidence type="ECO:0000256" key="5">
    <source>
        <dbReference type="ARBA" id="ARBA00023136"/>
    </source>
</evidence>
<evidence type="ECO:0000256" key="1">
    <source>
        <dbReference type="ARBA" id="ARBA00004651"/>
    </source>
</evidence>
<feature type="transmembrane region" description="Helical" evidence="6">
    <location>
        <begin position="15"/>
        <end position="38"/>
    </location>
</feature>
<comment type="subcellular location">
    <subcellularLocation>
        <location evidence="1">Cell membrane</location>
        <topology evidence="1">Multi-pass membrane protein</topology>
    </subcellularLocation>
</comment>
<dbReference type="EMBL" id="JBHRSV010000017">
    <property type="protein sequence ID" value="MFC2926336.1"/>
    <property type="molecule type" value="Genomic_DNA"/>
</dbReference>
<dbReference type="Proteomes" id="UP001595379">
    <property type="component" value="Unassembled WGS sequence"/>
</dbReference>
<keyword evidence="5 6" id="KW-0472">Membrane</keyword>
<gene>
    <name evidence="9" type="ORF">ACFOOR_09480</name>
</gene>
<evidence type="ECO:0000256" key="3">
    <source>
        <dbReference type="ARBA" id="ARBA00022692"/>
    </source>
</evidence>
<evidence type="ECO:0000313" key="9">
    <source>
        <dbReference type="EMBL" id="MFC2926336.1"/>
    </source>
</evidence>
<keyword evidence="3 6" id="KW-0812">Transmembrane</keyword>
<evidence type="ECO:0000256" key="6">
    <source>
        <dbReference type="SAM" id="Phobius"/>
    </source>
</evidence>
<comment type="caution">
    <text evidence="9">The sequence shown here is derived from an EMBL/GenBank/DDBJ whole genome shotgun (WGS) entry which is preliminary data.</text>
</comment>
<evidence type="ECO:0000256" key="4">
    <source>
        <dbReference type="ARBA" id="ARBA00022989"/>
    </source>
</evidence>
<dbReference type="PANTHER" id="PTHR43738">
    <property type="entry name" value="ABC TRANSPORTER, MEMBRANE PROTEIN"/>
    <property type="match status" value="1"/>
</dbReference>
<reference evidence="10" key="1">
    <citation type="journal article" date="2019" name="Int. J. Syst. Evol. Microbiol.">
        <title>The Global Catalogue of Microorganisms (GCM) 10K type strain sequencing project: providing services to taxonomists for standard genome sequencing and annotation.</title>
        <authorList>
            <consortium name="The Broad Institute Genomics Platform"/>
            <consortium name="The Broad Institute Genome Sequencing Center for Infectious Disease"/>
            <person name="Wu L."/>
            <person name="Ma J."/>
        </authorList>
    </citation>
    <scope>NUCLEOTIDE SEQUENCE [LARGE SCALE GENOMIC DNA]</scope>
    <source>
        <strain evidence="10">KCTC 52487</strain>
    </source>
</reference>
<dbReference type="Pfam" id="PF02687">
    <property type="entry name" value="FtsX"/>
    <property type="match status" value="1"/>
</dbReference>
<evidence type="ECO:0000259" key="8">
    <source>
        <dbReference type="Pfam" id="PF12704"/>
    </source>
</evidence>
<dbReference type="RefSeq" id="WP_343165719.1">
    <property type="nucleotide sequence ID" value="NZ_JBHRSV010000017.1"/>
</dbReference>
<dbReference type="InterPro" id="IPR003838">
    <property type="entry name" value="ABC3_permease_C"/>
</dbReference>
<keyword evidence="10" id="KW-1185">Reference proteome</keyword>
<evidence type="ECO:0000256" key="2">
    <source>
        <dbReference type="ARBA" id="ARBA00022475"/>
    </source>
</evidence>
<feature type="transmembrane region" description="Helical" evidence="6">
    <location>
        <begin position="312"/>
        <end position="338"/>
    </location>
</feature>
<feature type="transmembrane region" description="Helical" evidence="6">
    <location>
        <begin position="258"/>
        <end position="283"/>
    </location>
</feature>
<accession>A0ABV6ZY64</accession>
<proteinExistence type="predicted"/>